<reference evidence="1 2" key="1">
    <citation type="submission" date="2023-09" db="EMBL/GenBank/DDBJ databases">
        <title>Thioclava shenzhenensis sp. nov., a multidrug resistant bacteria-antagonizing species isolated from coastal seawater.</title>
        <authorList>
            <person name="Long M."/>
        </authorList>
    </citation>
    <scope>NUCLEOTIDE SEQUENCE [LARGE SCALE GENOMIC DNA]</scope>
    <source>
        <strain evidence="1 2">FTW29</strain>
    </source>
</reference>
<keyword evidence="2" id="KW-1185">Reference proteome</keyword>
<name>A0ABZ1DWW6_9RHOB</name>
<proteinExistence type="predicted"/>
<evidence type="ECO:0000313" key="2">
    <source>
        <dbReference type="Proteomes" id="UP001623290"/>
    </source>
</evidence>
<dbReference type="InterPro" id="IPR018912">
    <property type="entry name" value="DUF2478"/>
</dbReference>
<dbReference type="Pfam" id="PF10649">
    <property type="entry name" value="DUF2478"/>
    <property type="match status" value="1"/>
</dbReference>
<sequence>MRLGYVQSAKRGMTDRLLTELALRLRPDVAALVSPDPQDNLLLHLWPADLRWPIRQDLGRGAAACTLDSTALEGAVFRLSQDLARLPCNVPVILNKFGRQEAEGHGLRPLIAQALEAGHPIILSVPTQTEAAFHAFAGPLAEKLDHDIQGLIDFLRG</sequence>
<gene>
    <name evidence="1" type="ORF">RPE78_11365</name>
</gene>
<protein>
    <submittedName>
        <fullName evidence="1">DUF2478 domain-containing protein</fullName>
    </submittedName>
</protein>
<dbReference type="Proteomes" id="UP001623290">
    <property type="component" value="Chromosome"/>
</dbReference>
<dbReference type="RefSeq" id="WP_406720608.1">
    <property type="nucleotide sequence ID" value="NZ_CP135443.1"/>
</dbReference>
<dbReference type="EMBL" id="CP135443">
    <property type="protein sequence ID" value="WRY33276.1"/>
    <property type="molecule type" value="Genomic_DNA"/>
</dbReference>
<organism evidence="1 2">
    <name type="scientific">Thioclava litoralis</name>
    <dbReference type="NCBI Taxonomy" id="3076557"/>
    <lineage>
        <taxon>Bacteria</taxon>
        <taxon>Pseudomonadati</taxon>
        <taxon>Pseudomonadota</taxon>
        <taxon>Alphaproteobacteria</taxon>
        <taxon>Rhodobacterales</taxon>
        <taxon>Paracoccaceae</taxon>
        <taxon>Thioclava</taxon>
    </lineage>
</organism>
<accession>A0ABZ1DWW6</accession>
<evidence type="ECO:0000313" key="1">
    <source>
        <dbReference type="EMBL" id="WRY33276.1"/>
    </source>
</evidence>